<keyword evidence="4" id="KW-1185">Reference proteome</keyword>
<feature type="chain" id="PRO_5032518650" evidence="2">
    <location>
        <begin position="17"/>
        <end position="193"/>
    </location>
</feature>
<protein>
    <submittedName>
        <fullName evidence="3">Uncharacterized protein</fullName>
    </submittedName>
</protein>
<comment type="caution">
    <text evidence="3">The sequence shown here is derived from an EMBL/GenBank/DDBJ whole genome shotgun (WGS) entry which is preliminary data.</text>
</comment>
<gene>
    <name evidence="3" type="ORF">SPIL2461_LOCUS15319</name>
</gene>
<name>A0A812UC88_SYMPI</name>
<evidence type="ECO:0000256" key="1">
    <source>
        <dbReference type="SAM" id="MobiDB-lite"/>
    </source>
</evidence>
<reference evidence="3" key="1">
    <citation type="submission" date="2021-02" db="EMBL/GenBank/DDBJ databases">
        <authorList>
            <person name="Dougan E. K."/>
            <person name="Rhodes N."/>
            <person name="Thang M."/>
            <person name="Chan C."/>
        </authorList>
    </citation>
    <scope>NUCLEOTIDE SEQUENCE</scope>
</reference>
<evidence type="ECO:0000313" key="4">
    <source>
        <dbReference type="Proteomes" id="UP000649617"/>
    </source>
</evidence>
<feature type="region of interest" description="Disordered" evidence="1">
    <location>
        <begin position="40"/>
        <end position="67"/>
    </location>
</feature>
<proteinExistence type="predicted"/>
<dbReference type="PROSITE" id="PS50092">
    <property type="entry name" value="TSP1"/>
    <property type="match status" value="1"/>
</dbReference>
<accession>A0A812UC88</accession>
<dbReference type="EMBL" id="CAJNIZ010037058">
    <property type="protein sequence ID" value="CAE7569264.1"/>
    <property type="molecule type" value="Genomic_DNA"/>
</dbReference>
<evidence type="ECO:0000256" key="2">
    <source>
        <dbReference type="SAM" id="SignalP"/>
    </source>
</evidence>
<sequence>MVLRILSLTILLPASGHLCLDAQGGGVSFLQASKKLWAPPAPAPVPAASSSLPDENETQTNATNASNASNVTIDYTQAFNFSDMADFGGEEVQNETPSVPYSETNSTEEVIPLIKPIEDAKPLPELDVENLTEDLRDCLMGFWSEWSECSKGLHGLKGPHQLRQRSIIQPWLPGGAPCGAQSEARECDVEHHP</sequence>
<dbReference type="SUPFAM" id="SSF82895">
    <property type="entry name" value="TSP-1 type 1 repeat"/>
    <property type="match status" value="1"/>
</dbReference>
<dbReference type="InterPro" id="IPR000884">
    <property type="entry name" value="TSP1_rpt"/>
</dbReference>
<dbReference type="Proteomes" id="UP000649617">
    <property type="component" value="Unassembled WGS sequence"/>
</dbReference>
<feature type="signal peptide" evidence="2">
    <location>
        <begin position="1"/>
        <end position="16"/>
    </location>
</feature>
<evidence type="ECO:0000313" key="3">
    <source>
        <dbReference type="EMBL" id="CAE7569264.1"/>
    </source>
</evidence>
<dbReference type="Gene3D" id="2.20.100.10">
    <property type="entry name" value="Thrombospondin type-1 (TSP1) repeat"/>
    <property type="match status" value="1"/>
</dbReference>
<dbReference type="AlphaFoldDB" id="A0A812UC88"/>
<organism evidence="3 4">
    <name type="scientific">Symbiodinium pilosum</name>
    <name type="common">Dinoflagellate</name>
    <dbReference type="NCBI Taxonomy" id="2952"/>
    <lineage>
        <taxon>Eukaryota</taxon>
        <taxon>Sar</taxon>
        <taxon>Alveolata</taxon>
        <taxon>Dinophyceae</taxon>
        <taxon>Suessiales</taxon>
        <taxon>Symbiodiniaceae</taxon>
        <taxon>Symbiodinium</taxon>
    </lineage>
</organism>
<dbReference type="InterPro" id="IPR036383">
    <property type="entry name" value="TSP1_rpt_sf"/>
</dbReference>
<feature type="compositionally biased region" description="Low complexity" evidence="1">
    <location>
        <begin position="46"/>
        <end position="67"/>
    </location>
</feature>
<keyword evidence="2" id="KW-0732">Signal</keyword>
<dbReference type="OrthoDB" id="10257656at2759"/>